<proteinExistence type="inferred from homology"/>
<dbReference type="InterPro" id="IPR012394">
    <property type="entry name" value="Aldehyde_DH_NAD(P)"/>
</dbReference>
<dbReference type="AlphaFoldDB" id="A0A433RWX5"/>
<gene>
    <name evidence="6" type="primary">gabD</name>
    <name evidence="6" type="ORF">QI30_04285</name>
</gene>
<keyword evidence="7" id="KW-1185">Reference proteome</keyword>
<dbReference type="InterPro" id="IPR016161">
    <property type="entry name" value="Ald_DH/histidinol_DH"/>
</dbReference>
<dbReference type="PANTHER" id="PTHR43353:SF5">
    <property type="entry name" value="SUCCINATE-SEMIALDEHYDE DEHYDROGENASE, MITOCHONDRIAL"/>
    <property type="match status" value="1"/>
</dbReference>
<dbReference type="FunFam" id="3.40.605.10:FF:000005">
    <property type="entry name" value="Succinate-semialdehyde dehydrogenase I"/>
    <property type="match status" value="1"/>
</dbReference>
<dbReference type="Pfam" id="PF00171">
    <property type="entry name" value="Aldedh"/>
    <property type="match status" value="1"/>
</dbReference>
<sequence>MGVVHVSNPATGEIIHSLQTSTKEEVTAKVDKAQLAFPSWKALTAYDRSKLLIAWAAMIRENRQELGELITLENGKPLAEALGEVDYAVSYIDWYAEEAKRIYGRTIPTHVPNKRLSVTRQPIGVVAAITPWNFPAAMMTRKAAPALAAGCTFIVKPAEETPLTTIRLIELAHRAGIPEDAVQYVLADAPMVGEIFTSHKAVRKITFTGSTAVGKLLLSQCAQTVKHATMELGGHAPIIVAEDANIAVAVEQTIIAKYRNAGQTCVSPNRLIVHENIAATFTEALVAKVKELKVGNGMEADVSVGPVINRKGFDKIQDQIQDALSKGADAAVGGGHNVDEEQGFYFVEPTVLTNVSADAKIMTEETFGPVIPIVTFKELDEAIAIANDSLYGLATYFFTESYKTGTYLSENLDYGIVGWNDGIISAAHAPFGGMKESGMGREGGTEGIEPYLETKYVSMSL</sequence>
<keyword evidence="2 3" id="KW-0560">Oxidoreductase</keyword>
<dbReference type="PIRSF" id="PIRSF036492">
    <property type="entry name" value="ALDH"/>
    <property type="match status" value="1"/>
</dbReference>
<accession>A0A433RWX5</accession>
<dbReference type="RefSeq" id="WP_126989722.1">
    <property type="nucleotide sequence ID" value="NZ_JTFC01000012.1"/>
</dbReference>
<dbReference type="EMBL" id="JTFC01000012">
    <property type="protein sequence ID" value="RUS57778.1"/>
    <property type="molecule type" value="Genomic_DNA"/>
</dbReference>
<dbReference type="InterPro" id="IPR016162">
    <property type="entry name" value="Ald_DH_N"/>
</dbReference>
<evidence type="ECO:0000256" key="1">
    <source>
        <dbReference type="ARBA" id="ARBA00009986"/>
    </source>
</evidence>
<dbReference type="Gene3D" id="3.40.309.10">
    <property type="entry name" value="Aldehyde Dehydrogenase, Chain A, domain 2"/>
    <property type="match status" value="1"/>
</dbReference>
<organism evidence="6 7">
    <name type="scientific">Candidatus Kurthia intestinigallinarum</name>
    <dbReference type="NCBI Taxonomy" id="1562256"/>
    <lineage>
        <taxon>Bacteria</taxon>
        <taxon>Bacillati</taxon>
        <taxon>Bacillota</taxon>
        <taxon>Bacilli</taxon>
        <taxon>Bacillales</taxon>
        <taxon>Caryophanaceae</taxon>
        <taxon>Kurthia</taxon>
    </lineage>
</organism>
<evidence type="ECO:0000256" key="2">
    <source>
        <dbReference type="ARBA" id="ARBA00023002"/>
    </source>
</evidence>
<dbReference type="Proteomes" id="UP000288623">
    <property type="component" value="Unassembled WGS sequence"/>
</dbReference>
<evidence type="ECO:0000313" key="7">
    <source>
        <dbReference type="Proteomes" id="UP000288623"/>
    </source>
</evidence>
<dbReference type="OrthoDB" id="9762913at2"/>
<dbReference type="SUPFAM" id="SSF53720">
    <property type="entry name" value="ALDH-like"/>
    <property type="match status" value="1"/>
</dbReference>
<evidence type="ECO:0000256" key="4">
    <source>
        <dbReference type="PIRSR" id="PIRSR036492-1"/>
    </source>
</evidence>
<dbReference type="FunFam" id="3.40.309.10:FF:000004">
    <property type="entry name" value="Succinate-semialdehyde dehydrogenase I"/>
    <property type="match status" value="1"/>
</dbReference>
<evidence type="ECO:0000259" key="5">
    <source>
        <dbReference type="Pfam" id="PF00171"/>
    </source>
</evidence>
<feature type="active site" evidence="4">
    <location>
        <position position="231"/>
    </location>
</feature>
<evidence type="ECO:0000256" key="3">
    <source>
        <dbReference type="PIRNR" id="PIRNR036492"/>
    </source>
</evidence>
<evidence type="ECO:0000313" key="6">
    <source>
        <dbReference type="EMBL" id="RUS57778.1"/>
    </source>
</evidence>
<comment type="similarity">
    <text evidence="1 3">Belongs to the aldehyde dehydrogenase family.</text>
</comment>
<dbReference type="InterPro" id="IPR016163">
    <property type="entry name" value="Ald_DH_C"/>
</dbReference>
<reference evidence="6 7" key="1">
    <citation type="submission" date="2014-11" db="EMBL/GenBank/DDBJ databases">
        <title>Genome sequence and analysis of novel Kurthia sp.</title>
        <authorList>
            <person name="Lawson J.N."/>
            <person name="Gonzalez J.E."/>
            <person name="Rinauldi L."/>
            <person name="Xuan Z."/>
            <person name="Firman A."/>
            <person name="Shaddox L."/>
            <person name="Trudeau A."/>
            <person name="Shah S."/>
            <person name="Reiman D."/>
        </authorList>
    </citation>
    <scope>NUCLEOTIDE SEQUENCE [LARGE SCALE GENOMIC DNA]</scope>
    <source>
        <strain evidence="6 7">3B1D</strain>
    </source>
</reference>
<dbReference type="CDD" id="cd07103">
    <property type="entry name" value="ALDH_F5_SSADH_GabD"/>
    <property type="match status" value="1"/>
</dbReference>
<feature type="domain" description="Aldehyde dehydrogenase" evidence="5">
    <location>
        <begin position="4"/>
        <end position="457"/>
    </location>
</feature>
<comment type="caution">
    <text evidence="6">The sequence shown here is derived from an EMBL/GenBank/DDBJ whole genome shotgun (WGS) entry which is preliminary data.</text>
</comment>
<name>A0A433RWX5_9BACL</name>
<dbReference type="GO" id="GO:0004777">
    <property type="term" value="F:succinate-semialdehyde dehydrogenase (NAD+) activity"/>
    <property type="evidence" value="ECO:0007669"/>
    <property type="project" value="TreeGrafter"/>
</dbReference>
<dbReference type="GO" id="GO:0006081">
    <property type="term" value="P:aldehyde metabolic process"/>
    <property type="evidence" value="ECO:0007669"/>
    <property type="project" value="InterPro"/>
</dbReference>
<protein>
    <recommendedName>
        <fullName evidence="3">Aldehyde dehydrogenase</fullName>
    </recommendedName>
</protein>
<dbReference type="PANTHER" id="PTHR43353">
    <property type="entry name" value="SUCCINATE-SEMIALDEHYDE DEHYDROGENASE, MITOCHONDRIAL"/>
    <property type="match status" value="1"/>
</dbReference>
<dbReference type="InterPro" id="IPR015590">
    <property type="entry name" value="Aldehyde_DH_dom"/>
</dbReference>
<feature type="active site" evidence="4">
    <location>
        <position position="265"/>
    </location>
</feature>
<dbReference type="GO" id="GO:0009450">
    <property type="term" value="P:gamma-aminobutyric acid catabolic process"/>
    <property type="evidence" value="ECO:0007669"/>
    <property type="project" value="TreeGrafter"/>
</dbReference>
<dbReference type="Gene3D" id="3.40.605.10">
    <property type="entry name" value="Aldehyde Dehydrogenase, Chain A, domain 1"/>
    <property type="match status" value="1"/>
</dbReference>
<dbReference type="InterPro" id="IPR050740">
    <property type="entry name" value="Aldehyde_DH_Superfamily"/>
</dbReference>